<protein>
    <recommendedName>
        <fullName evidence="6">ALA-interacting subunit</fullName>
    </recommendedName>
</protein>
<evidence type="ECO:0000256" key="4">
    <source>
        <dbReference type="ARBA" id="ARBA00022989"/>
    </source>
</evidence>
<keyword evidence="4 7" id="KW-1133">Transmembrane helix</keyword>
<dbReference type="InterPro" id="IPR005045">
    <property type="entry name" value="CDC50/LEM3_fam"/>
</dbReference>
<feature type="transmembrane region" description="Helical" evidence="7">
    <location>
        <begin position="290"/>
        <end position="315"/>
    </location>
</feature>
<evidence type="ECO:0000256" key="3">
    <source>
        <dbReference type="ARBA" id="ARBA00022692"/>
    </source>
</evidence>
<evidence type="ECO:0000256" key="5">
    <source>
        <dbReference type="ARBA" id="ARBA00023136"/>
    </source>
</evidence>
<dbReference type="Pfam" id="PF03381">
    <property type="entry name" value="CDC50"/>
    <property type="match status" value="1"/>
</dbReference>
<dbReference type="GO" id="GO:0005783">
    <property type="term" value="C:endoplasmic reticulum"/>
    <property type="evidence" value="ECO:0007669"/>
    <property type="project" value="TreeGrafter"/>
</dbReference>
<dbReference type="PANTHER" id="PTHR10926:SF0">
    <property type="entry name" value="CDC50, ISOFORM A"/>
    <property type="match status" value="1"/>
</dbReference>
<keyword evidence="5 6" id="KW-0472">Membrane</keyword>
<keyword evidence="3 7" id="KW-0812">Transmembrane</keyword>
<dbReference type="STRING" id="145388.A0A0D2MTS5"/>
<comment type="similarity">
    <text evidence="2 6">Belongs to the CDC50/LEM3 family.</text>
</comment>
<evidence type="ECO:0000313" key="8">
    <source>
        <dbReference type="EMBL" id="KIZ03882.1"/>
    </source>
</evidence>
<comment type="subcellular location">
    <subcellularLocation>
        <location evidence="1">Membrane</location>
        <topology evidence="1">Multi-pass membrane protein</topology>
    </subcellularLocation>
</comment>
<dbReference type="RefSeq" id="XP_013902901.1">
    <property type="nucleotide sequence ID" value="XM_014047447.1"/>
</dbReference>
<proteinExistence type="inferred from homology"/>
<gene>
    <name evidence="8" type="ORF">MNEG_4078</name>
</gene>
<reference evidence="8 9" key="1">
    <citation type="journal article" date="2013" name="BMC Genomics">
        <title>Reconstruction of the lipid metabolism for the microalga Monoraphidium neglectum from its genome sequence reveals characteristics suitable for biofuel production.</title>
        <authorList>
            <person name="Bogen C."/>
            <person name="Al-Dilaimi A."/>
            <person name="Albersmeier A."/>
            <person name="Wichmann J."/>
            <person name="Grundmann M."/>
            <person name="Rupp O."/>
            <person name="Lauersen K.J."/>
            <person name="Blifernez-Klassen O."/>
            <person name="Kalinowski J."/>
            <person name="Goesmann A."/>
            <person name="Mussgnug J.H."/>
            <person name="Kruse O."/>
        </authorList>
    </citation>
    <scope>NUCLEOTIDE SEQUENCE [LARGE SCALE GENOMIC DNA]</scope>
    <source>
        <strain evidence="8 9">SAG 48.87</strain>
    </source>
</reference>
<accession>A0A0D2MTS5</accession>
<dbReference type="AlphaFoldDB" id="A0A0D2MTS5"/>
<evidence type="ECO:0000313" key="9">
    <source>
        <dbReference type="Proteomes" id="UP000054498"/>
    </source>
</evidence>
<evidence type="ECO:0000256" key="7">
    <source>
        <dbReference type="SAM" id="Phobius"/>
    </source>
</evidence>
<evidence type="ECO:0000256" key="1">
    <source>
        <dbReference type="ARBA" id="ARBA00004141"/>
    </source>
</evidence>
<dbReference type="EMBL" id="KK100766">
    <property type="protein sequence ID" value="KIZ03882.1"/>
    <property type="molecule type" value="Genomic_DNA"/>
</dbReference>
<sequence>MVLFIFLGVAAVTIPIGIVCLVYGLKPVEVYQRYDDECLANLTTNAARSSFIRTSQSQDTYNESALACTITLTIPERMRPPIFVYYELQGVYQNHRRYVKSRSDVQLAGQQVKDVASLAACEPLVLYNGNPAQIINPCGLVAWSNFNDSFVLTRVSPANGSGAAAAPVPVPVSDKGIALSSDLKDRFGNYTPSFFNPALNASRGGGNMTAPDGRLLTVRSDERFVNWMRTAALPQFRKLWGRIDGIQGGGLEAGDVIQVDIMNRWNTYSFDGQKAIVLGTTSWLGGHNPFLGITYLATGGASLLLGLAFLLARLIHPRKFGDPRLLEHLKNQ</sequence>
<evidence type="ECO:0000256" key="2">
    <source>
        <dbReference type="ARBA" id="ARBA00009457"/>
    </source>
</evidence>
<dbReference type="PANTHER" id="PTHR10926">
    <property type="entry name" value="CELL CYCLE CONTROL PROTEIN 50"/>
    <property type="match status" value="1"/>
</dbReference>
<dbReference type="KEGG" id="mng:MNEG_4078"/>
<organism evidence="8 9">
    <name type="scientific">Monoraphidium neglectum</name>
    <dbReference type="NCBI Taxonomy" id="145388"/>
    <lineage>
        <taxon>Eukaryota</taxon>
        <taxon>Viridiplantae</taxon>
        <taxon>Chlorophyta</taxon>
        <taxon>core chlorophytes</taxon>
        <taxon>Chlorophyceae</taxon>
        <taxon>CS clade</taxon>
        <taxon>Sphaeropleales</taxon>
        <taxon>Selenastraceae</taxon>
        <taxon>Monoraphidium</taxon>
    </lineage>
</organism>
<dbReference type="PIRSF" id="PIRSF015840">
    <property type="entry name" value="DUF284_TM_euk"/>
    <property type="match status" value="1"/>
</dbReference>
<dbReference type="Proteomes" id="UP000054498">
    <property type="component" value="Unassembled WGS sequence"/>
</dbReference>
<evidence type="ECO:0000256" key="6">
    <source>
        <dbReference type="PIRNR" id="PIRNR015840"/>
    </source>
</evidence>
<dbReference type="GeneID" id="25736956"/>
<keyword evidence="9" id="KW-1185">Reference proteome</keyword>
<dbReference type="GO" id="GO:0005794">
    <property type="term" value="C:Golgi apparatus"/>
    <property type="evidence" value="ECO:0007669"/>
    <property type="project" value="TreeGrafter"/>
</dbReference>
<dbReference type="OrthoDB" id="340608at2759"/>
<name>A0A0D2MTS5_9CHLO</name>
<dbReference type="GO" id="GO:0005886">
    <property type="term" value="C:plasma membrane"/>
    <property type="evidence" value="ECO:0007669"/>
    <property type="project" value="TreeGrafter"/>
</dbReference>